<dbReference type="AlphaFoldDB" id="A0A5M3Y4C2"/>
<evidence type="ECO:0000313" key="2">
    <source>
        <dbReference type="EMBL" id="GES27319.1"/>
    </source>
</evidence>
<dbReference type="Proteomes" id="UP000377595">
    <property type="component" value="Unassembled WGS sequence"/>
</dbReference>
<proteinExistence type="predicted"/>
<dbReference type="EMBL" id="BLAF01000121">
    <property type="protein sequence ID" value="GES27319.1"/>
    <property type="molecule type" value="Genomic_DNA"/>
</dbReference>
<reference evidence="2 3" key="1">
    <citation type="submission" date="2019-10" db="EMBL/GenBank/DDBJ databases">
        <title>Whole genome shotgun sequence of Acrocarpospora pleiomorpha NBRC 16267.</title>
        <authorList>
            <person name="Ichikawa N."/>
            <person name="Kimura A."/>
            <person name="Kitahashi Y."/>
            <person name="Komaki H."/>
            <person name="Oguchi A."/>
        </authorList>
    </citation>
    <scope>NUCLEOTIDE SEQUENCE [LARGE SCALE GENOMIC DNA]</scope>
    <source>
        <strain evidence="2 3">NBRC 16267</strain>
    </source>
</reference>
<comment type="caution">
    <text evidence="2">The sequence shown here is derived from an EMBL/GenBank/DDBJ whole genome shotgun (WGS) entry which is preliminary data.</text>
</comment>
<evidence type="ECO:0000313" key="3">
    <source>
        <dbReference type="Proteomes" id="UP000377595"/>
    </source>
</evidence>
<name>A0A5M3Y4C2_9ACTN</name>
<feature type="region of interest" description="Disordered" evidence="1">
    <location>
        <begin position="17"/>
        <end position="69"/>
    </location>
</feature>
<feature type="compositionally biased region" description="Basic and acidic residues" evidence="1">
    <location>
        <begin position="37"/>
        <end position="57"/>
    </location>
</feature>
<evidence type="ECO:0000256" key="1">
    <source>
        <dbReference type="SAM" id="MobiDB-lite"/>
    </source>
</evidence>
<organism evidence="2 3">
    <name type="scientific">Acrocarpospora pleiomorpha</name>
    <dbReference type="NCBI Taxonomy" id="90975"/>
    <lineage>
        <taxon>Bacteria</taxon>
        <taxon>Bacillati</taxon>
        <taxon>Actinomycetota</taxon>
        <taxon>Actinomycetes</taxon>
        <taxon>Streptosporangiales</taxon>
        <taxon>Streptosporangiaceae</taxon>
        <taxon>Acrocarpospora</taxon>
    </lineage>
</organism>
<sequence>MQHVVGRLIHGVLIAPTADAGYRRRDGQKDATPAAPRHQDRQHDDGHRAIAPRREVEPAGGNLAVFIRK</sequence>
<keyword evidence="3" id="KW-1185">Reference proteome</keyword>
<accession>A0A5M3Y4C2</accession>
<gene>
    <name evidence="2" type="ORF">Aple_102190</name>
</gene>
<protein>
    <submittedName>
        <fullName evidence="2">Uncharacterized protein</fullName>
    </submittedName>
</protein>